<comment type="caution">
    <text evidence="2">The sequence shown here is derived from an EMBL/GenBank/DDBJ whole genome shotgun (WGS) entry which is preliminary data.</text>
</comment>
<feature type="region of interest" description="Disordered" evidence="1">
    <location>
        <begin position="304"/>
        <end position="333"/>
    </location>
</feature>
<dbReference type="OrthoDB" id="5388486at2759"/>
<dbReference type="PANTHER" id="PTHR23225">
    <property type="entry name" value="ZINC FINGER PROTEIN"/>
    <property type="match status" value="1"/>
</dbReference>
<reference evidence="2" key="2">
    <citation type="journal article" date="2023" name="IMA Fungus">
        <title>Comparative genomic study of the Penicillium genus elucidates a diverse pangenome and 15 lateral gene transfer events.</title>
        <authorList>
            <person name="Petersen C."/>
            <person name="Sorensen T."/>
            <person name="Nielsen M.R."/>
            <person name="Sondergaard T.E."/>
            <person name="Sorensen J.L."/>
            <person name="Fitzpatrick D.A."/>
            <person name="Frisvad J.C."/>
            <person name="Nielsen K.L."/>
        </authorList>
    </citation>
    <scope>NUCLEOTIDE SEQUENCE</scope>
    <source>
        <strain evidence="2">IBT 30761</strain>
    </source>
</reference>
<dbReference type="RefSeq" id="XP_056469790.1">
    <property type="nucleotide sequence ID" value="XM_056622374.1"/>
</dbReference>
<feature type="compositionally biased region" description="Polar residues" evidence="1">
    <location>
        <begin position="178"/>
        <end position="194"/>
    </location>
</feature>
<dbReference type="AlphaFoldDB" id="A0A9W9JXY2"/>
<dbReference type="EMBL" id="JAPQKI010000010">
    <property type="protein sequence ID" value="KAJ5085112.1"/>
    <property type="molecule type" value="Genomic_DNA"/>
</dbReference>
<evidence type="ECO:0000313" key="3">
    <source>
        <dbReference type="Proteomes" id="UP001149074"/>
    </source>
</evidence>
<feature type="compositionally biased region" description="Low complexity" evidence="1">
    <location>
        <begin position="304"/>
        <end position="321"/>
    </location>
</feature>
<organism evidence="2 3">
    <name type="scientific">Penicillium argentinense</name>
    <dbReference type="NCBI Taxonomy" id="1131581"/>
    <lineage>
        <taxon>Eukaryota</taxon>
        <taxon>Fungi</taxon>
        <taxon>Dikarya</taxon>
        <taxon>Ascomycota</taxon>
        <taxon>Pezizomycotina</taxon>
        <taxon>Eurotiomycetes</taxon>
        <taxon>Eurotiomycetidae</taxon>
        <taxon>Eurotiales</taxon>
        <taxon>Aspergillaceae</taxon>
        <taxon>Penicillium</taxon>
    </lineage>
</organism>
<evidence type="ECO:0008006" key="4">
    <source>
        <dbReference type="Google" id="ProtNLM"/>
    </source>
</evidence>
<dbReference type="InterPro" id="IPR039970">
    <property type="entry name" value="TF_Grauzone"/>
</dbReference>
<dbReference type="PANTHER" id="PTHR23225:SF2">
    <property type="entry name" value="AT09679P-RELATED"/>
    <property type="match status" value="1"/>
</dbReference>
<feature type="region of interest" description="Disordered" evidence="1">
    <location>
        <begin position="160"/>
        <end position="253"/>
    </location>
</feature>
<protein>
    <recommendedName>
        <fullName evidence="4">C2H2 finger domain protein</fullName>
    </recommendedName>
</protein>
<evidence type="ECO:0000256" key="1">
    <source>
        <dbReference type="SAM" id="MobiDB-lite"/>
    </source>
</evidence>
<reference evidence="2" key="1">
    <citation type="submission" date="2022-11" db="EMBL/GenBank/DDBJ databases">
        <authorList>
            <person name="Petersen C."/>
        </authorList>
    </citation>
    <scope>NUCLEOTIDE SEQUENCE</scope>
    <source>
        <strain evidence="2">IBT 30761</strain>
    </source>
</reference>
<name>A0A9W9JXY2_9EURO</name>
<dbReference type="Proteomes" id="UP001149074">
    <property type="component" value="Unassembled WGS sequence"/>
</dbReference>
<evidence type="ECO:0000313" key="2">
    <source>
        <dbReference type="EMBL" id="KAJ5085112.1"/>
    </source>
</evidence>
<gene>
    <name evidence="2" type="ORF">N7532_009883</name>
</gene>
<accession>A0A9W9JXY2</accession>
<keyword evidence="3" id="KW-1185">Reference proteome</keyword>
<sequence length="457" mass="51625">MESYPQYTEIPHIMPMTGVSTPSYDAYEPSLPADHPFVTRAAQFQFHLSPMEEQMKTREQALVPQPWWKADEQTFGMGYVPPDLTCADRFPPWNSGISSISDPQSPQSSNSGSVLATSCIAFPPFGQDQIAINVIDDQTGYPTPSGLVEIDPSMMAKPRTFEIQPDPRSPHEPDFDSWSGSQSDRNVTPEQQWPSPVPSDSLGISTSTRRSKAQSTSTSRVRKSSSKRPSSIQGRKRRRRGASSSGNGEENTPRTFVCSFARYGCESTFVSKNEWKRHVTSQHLQLGFYRCDVGKCSVHMHASPNRFLSPSPSPNSRSRASTPPPGQPNDFNRKDLFTQHQRRMHAPWFQSGRRRVPSDSEHAAFEASLEEVRRRCWYELRQAPFQSHCGFCHEVFSGPGSWDVRMEHVGRHFEREDRQELGEELEDVALREWGLREGILTQSDGRCRLASLVGLDM</sequence>
<dbReference type="GeneID" id="81361353"/>
<dbReference type="GO" id="GO:0003700">
    <property type="term" value="F:DNA-binding transcription factor activity"/>
    <property type="evidence" value="ECO:0007669"/>
    <property type="project" value="InterPro"/>
</dbReference>
<proteinExistence type="predicted"/>